<sequence length="97" mass="10491">MTISSRPNVIGLSGEPELPEAAGVGDEYWQLYVRGPVVRNFEALAWLYAGSSNNAVVVMPAANEQRAAAEMAANTRPLTPEFVVQSSTLASIKDRKR</sequence>
<reference evidence="1" key="2">
    <citation type="submission" date="2021-09" db="EMBL/GenBank/DDBJ databases">
        <authorList>
            <person name="Gilroy R."/>
        </authorList>
    </citation>
    <scope>NUCLEOTIDE SEQUENCE</scope>
    <source>
        <strain evidence="1">316</strain>
    </source>
</reference>
<accession>A0A921E485</accession>
<dbReference type="EMBL" id="DYYG01000043">
    <property type="protein sequence ID" value="HJE24964.1"/>
    <property type="molecule type" value="Genomic_DNA"/>
</dbReference>
<comment type="caution">
    <text evidence="1">The sequence shown here is derived from an EMBL/GenBank/DDBJ whole genome shotgun (WGS) entry which is preliminary data.</text>
</comment>
<organism evidence="1 2">
    <name type="scientific">Methylorubrum populi</name>
    <dbReference type="NCBI Taxonomy" id="223967"/>
    <lineage>
        <taxon>Bacteria</taxon>
        <taxon>Pseudomonadati</taxon>
        <taxon>Pseudomonadota</taxon>
        <taxon>Alphaproteobacteria</taxon>
        <taxon>Hyphomicrobiales</taxon>
        <taxon>Methylobacteriaceae</taxon>
        <taxon>Methylorubrum</taxon>
    </lineage>
</organism>
<dbReference type="Proteomes" id="UP000742631">
    <property type="component" value="Unassembled WGS sequence"/>
</dbReference>
<reference evidence="1" key="1">
    <citation type="journal article" date="2021" name="PeerJ">
        <title>Extensive microbial diversity within the chicken gut microbiome revealed by metagenomics and culture.</title>
        <authorList>
            <person name="Gilroy R."/>
            <person name="Ravi A."/>
            <person name="Getino M."/>
            <person name="Pursley I."/>
            <person name="Horton D.L."/>
            <person name="Alikhan N.F."/>
            <person name="Baker D."/>
            <person name="Gharbi K."/>
            <person name="Hall N."/>
            <person name="Watson M."/>
            <person name="Adriaenssens E.M."/>
            <person name="Foster-Nyarko E."/>
            <person name="Jarju S."/>
            <person name="Secka A."/>
            <person name="Antonio M."/>
            <person name="Oren A."/>
            <person name="Chaudhuri R.R."/>
            <person name="La Ragione R."/>
            <person name="Hildebrand F."/>
            <person name="Pallen M.J."/>
        </authorList>
    </citation>
    <scope>NUCLEOTIDE SEQUENCE</scope>
    <source>
        <strain evidence="1">316</strain>
    </source>
</reference>
<name>A0A921E485_9HYPH</name>
<evidence type="ECO:0000313" key="2">
    <source>
        <dbReference type="Proteomes" id="UP000742631"/>
    </source>
</evidence>
<proteinExistence type="predicted"/>
<evidence type="ECO:0000313" key="1">
    <source>
        <dbReference type="EMBL" id="HJE24964.1"/>
    </source>
</evidence>
<protein>
    <submittedName>
        <fullName evidence="1">Uncharacterized protein</fullName>
    </submittedName>
</protein>
<dbReference type="AlphaFoldDB" id="A0A921E485"/>
<gene>
    <name evidence="1" type="ORF">K8W01_15010</name>
</gene>